<feature type="domain" description="DALR anticodon binding" evidence="13">
    <location>
        <begin position="456"/>
        <end position="569"/>
    </location>
</feature>
<keyword evidence="6 11" id="KW-0547">Nucleotide-binding</keyword>
<keyword evidence="9 11" id="KW-0030">Aminoacyl-tRNA synthetase</keyword>
<feature type="short sequence motif" description="'HIGH' region" evidence="11">
    <location>
        <begin position="129"/>
        <end position="139"/>
    </location>
</feature>
<dbReference type="EC" id="6.1.1.19" evidence="11"/>
<reference evidence="15 16" key="1">
    <citation type="submission" date="2015-01" db="EMBL/GenBank/DDBJ databases">
        <title>Comparative genomics of the lactic acid bacteria isolated from the honey bee gut.</title>
        <authorList>
            <person name="Ellegaard K.M."/>
            <person name="Tamarit D."/>
            <person name="Javelind E."/>
            <person name="Olofsson T."/>
            <person name="Andersson S.G."/>
            <person name="Vasquez A."/>
        </authorList>
    </citation>
    <scope>NUCLEOTIDE SEQUENCE [LARGE SCALE GENOMIC DNA]</scope>
    <source>
        <strain evidence="15 16">Bin4</strain>
    </source>
</reference>
<feature type="domain" description="Arginyl tRNA synthetase N-terminal" evidence="14">
    <location>
        <begin position="4"/>
        <end position="91"/>
    </location>
</feature>
<dbReference type="Pfam" id="PF05746">
    <property type="entry name" value="DALR_1"/>
    <property type="match status" value="1"/>
</dbReference>
<evidence type="ECO:0000256" key="7">
    <source>
        <dbReference type="ARBA" id="ARBA00022840"/>
    </source>
</evidence>
<evidence type="ECO:0000313" key="16">
    <source>
        <dbReference type="Proteomes" id="UP000033558"/>
    </source>
</evidence>
<dbReference type="STRING" id="1218492.JG30_05330"/>
<evidence type="ECO:0000256" key="8">
    <source>
        <dbReference type="ARBA" id="ARBA00022917"/>
    </source>
</evidence>
<keyword evidence="4 11" id="KW-0963">Cytoplasm</keyword>
<dbReference type="Gene3D" id="3.40.50.620">
    <property type="entry name" value="HUPs"/>
    <property type="match status" value="1"/>
</dbReference>
<evidence type="ECO:0000259" key="14">
    <source>
        <dbReference type="SMART" id="SM01016"/>
    </source>
</evidence>
<dbReference type="EMBL" id="JXJQ01000006">
    <property type="protein sequence ID" value="KJY62330.1"/>
    <property type="molecule type" value="Genomic_DNA"/>
</dbReference>
<dbReference type="InterPro" id="IPR036695">
    <property type="entry name" value="Arg-tRNA-synth_N_sf"/>
</dbReference>
<dbReference type="PATRIC" id="fig|1218492.5.peg.659"/>
<evidence type="ECO:0000256" key="6">
    <source>
        <dbReference type="ARBA" id="ARBA00022741"/>
    </source>
</evidence>
<dbReference type="GO" id="GO:0004814">
    <property type="term" value="F:arginine-tRNA ligase activity"/>
    <property type="evidence" value="ECO:0007669"/>
    <property type="project" value="UniProtKB-UniRule"/>
</dbReference>
<name>A0A0F4LUL3_9LACO</name>
<dbReference type="SMART" id="SM01016">
    <property type="entry name" value="Arg_tRNA_synt_N"/>
    <property type="match status" value="1"/>
</dbReference>
<dbReference type="GO" id="GO:0005737">
    <property type="term" value="C:cytoplasm"/>
    <property type="evidence" value="ECO:0007669"/>
    <property type="project" value="UniProtKB-SubCell"/>
</dbReference>
<keyword evidence="5 11" id="KW-0436">Ligase</keyword>
<proteinExistence type="inferred from homology"/>
<keyword evidence="8 11" id="KW-0648">Protein biosynthesis</keyword>
<evidence type="ECO:0000256" key="5">
    <source>
        <dbReference type="ARBA" id="ARBA00022598"/>
    </source>
</evidence>
<evidence type="ECO:0000313" key="15">
    <source>
        <dbReference type="EMBL" id="KJY62330.1"/>
    </source>
</evidence>
<dbReference type="GO" id="GO:0005524">
    <property type="term" value="F:ATP binding"/>
    <property type="evidence" value="ECO:0007669"/>
    <property type="project" value="UniProtKB-UniRule"/>
</dbReference>
<dbReference type="PANTHER" id="PTHR11956">
    <property type="entry name" value="ARGINYL-TRNA SYNTHETASE"/>
    <property type="match status" value="1"/>
</dbReference>
<evidence type="ECO:0000256" key="11">
    <source>
        <dbReference type="HAMAP-Rule" id="MF_00123"/>
    </source>
</evidence>
<evidence type="ECO:0000256" key="9">
    <source>
        <dbReference type="ARBA" id="ARBA00023146"/>
    </source>
</evidence>
<dbReference type="CDD" id="cd07956">
    <property type="entry name" value="Anticodon_Ia_Arg"/>
    <property type="match status" value="1"/>
</dbReference>
<protein>
    <recommendedName>
        <fullName evidence="11">Arginine--tRNA ligase</fullName>
        <ecNumber evidence="11">6.1.1.19</ecNumber>
    </recommendedName>
    <alternativeName>
        <fullName evidence="11">Arginyl-tRNA synthetase</fullName>
        <shortName evidence="11">ArgRS</shortName>
    </alternativeName>
</protein>
<dbReference type="HAMAP" id="MF_00123">
    <property type="entry name" value="Arg_tRNA_synth"/>
    <property type="match status" value="1"/>
</dbReference>
<dbReference type="GO" id="GO:0006420">
    <property type="term" value="P:arginyl-tRNA aminoacylation"/>
    <property type="evidence" value="ECO:0007669"/>
    <property type="project" value="UniProtKB-UniRule"/>
</dbReference>
<dbReference type="InterPro" id="IPR014729">
    <property type="entry name" value="Rossmann-like_a/b/a_fold"/>
</dbReference>
<evidence type="ECO:0000259" key="13">
    <source>
        <dbReference type="SMART" id="SM00836"/>
    </source>
</evidence>
<dbReference type="FunFam" id="3.40.50.620:FF:000116">
    <property type="entry name" value="Arginine--tRNA ligase"/>
    <property type="match status" value="1"/>
</dbReference>
<evidence type="ECO:0000256" key="3">
    <source>
        <dbReference type="ARBA" id="ARBA00011245"/>
    </source>
</evidence>
<dbReference type="SUPFAM" id="SSF55190">
    <property type="entry name" value="Arginyl-tRNA synthetase (ArgRS), N-terminal 'additional' domain"/>
    <property type="match status" value="1"/>
</dbReference>
<dbReference type="SMART" id="SM00836">
    <property type="entry name" value="DALR_1"/>
    <property type="match status" value="1"/>
</dbReference>
<comment type="caution">
    <text evidence="15">The sequence shown here is derived from an EMBL/GenBank/DDBJ whole genome shotgun (WGS) entry which is preliminary data.</text>
</comment>
<evidence type="ECO:0000256" key="4">
    <source>
        <dbReference type="ARBA" id="ARBA00022490"/>
    </source>
</evidence>
<dbReference type="FunFam" id="1.10.730.10:FF:000006">
    <property type="entry name" value="Arginyl-tRNA synthetase 2, mitochondrial"/>
    <property type="match status" value="1"/>
</dbReference>
<dbReference type="Gene3D" id="3.30.1360.70">
    <property type="entry name" value="Arginyl tRNA synthetase N-terminal domain"/>
    <property type="match status" value="1"/>
</dbReference>
<evidence type="ECO:0000256" key="12">
    <source>
        <dbReference type="RuleBase" id="RU363038"/>
    </source>
</evidence>
<dbReference type="InterPro" id="IPR009080">
    <property type="entry name" value="tRNAsynth_Ia_anticodon-bd"/>
</dbReference>
<gene>
    <name evidence="11 15" type="primary">argS</name>
    <name evidence="15" type="ORF">JG30_05330</name>
</gene>
<comment type="catalytic activity">
    <reaction evidence="10 11">
        <text>tRNA(Arg) + L-arginine + ATP = L-arginyl-tRNA(Arg) + AMP + diphosphate</text>
        <dbReference type="Rhea" id="RHEA:20301"/>
        <dbReference type="Rhea" id="RHEA-COMP:9658"/>
        <dbReference type="Rhea" id="RHEA-COMP:9673"/>
        <dbReference type="ChEBI" id="CHEBI:30616"/>
        <dbReference type="ChEBI" id="CHEBI:32682"/>
        <dbReference type="ChEBI" id="CHEBI:33019"/>
        <dbReference type="ChEBI" id="CHEBI:78442"/>
        <dbReference type="ChEBI" id="CHEBI:78513"/>
        <dbReference type="ChEBI" id="CHEBI:456215"/>
        <dbReference type="EC" id="6.1.1.19"/>
    </reaction>
</comment>
<dbReference type="SUPFAM" id="SSF47323">
    <property type="entry name" value="Anticodon-binding domain of a subclass of class I aminoacyl-tRNA synthetases"/>
    <property type="match status" value="1"/>
</dbReference>
<dbReference type="AlphaFoldDB" id="A0A0F4LUL3"/>
<dbReference type="Gene3D" id="1.10.730.10">
    <property type="entry name" value="Isoleucyl-tRNA Synthetase, Domain 1"/>
    <property type="match status" value="1"/>
</dbReference>
<sequence length="569" mass="63996">MNLMEAQQTIAKQLEQVLLQFDQVDLTTSQIADLIEVPKNSDLGDFAFPTFQLAKQLHQVPVKIAQQIVADLDSSAFTKVVAQGPYVNFFLQRPAIVTQTLATVVTTGEHFGDQQTGQQARIVIDMSSPNIAKPMSMGHLRSTVIGNSIAKILAKLDYQPIKINHLGDWGTQFGKLMVAYKKWGNEADVKRDPINSLQKYYVKFHQLDQKYPELDEEARAWFRKLEAGDEEATHLWQWFRDESLKSFTKVYDELGVQFDSYTGEAFYNDKMAEIVDLLQQKGLLQESKGAEIVDLGPDLPPALIKKSDGATLYITRDLAAALYRKRTYHFAKALYVVGSEQSVHFEQLKAVLAKMGYAWSEDIEHIKFGLITAGGKKLSTRQGRVILLENVLQDSVTLARQQIDEKNPTLADKETVAHAVGVGAVIFHDLKNNRTDNFDFQLEEVVRFEGETGPYVQYTHARAMSILRKAAQQSDDKVAWEQVDDNTWEIAKLLADFPRIIQQAGTQREPSVIAKYALRLAKAFNHYYAHTKVLVADAQLAARLQLVQAVAIVLKEALNLLGVQAPDEM</sequence>
<comment type="subunit">
    <text evidence="3 11">Monomer.</text>
</comment>
<dbReference type="Proteomes" id="UP000033558">
    <property type="component" value="Unassembled WGS sequence"/>
</dbReference>
<dbReference type="SUPFAM" id="SSF52374">
    <property type="entry name" value="Nucleotidylyl transferase"/>
    <property type="match status" value="1"/>
</dbReference>
<evidence type="ECO:0000256" key="10">
    <source>
        <dbReference type="ARBA" id="ARBA00049339"/>
    </source>
</evidence>
<keyword evidence="16" id="KW-1185">Reference proteome</keyword>
<dbReference type="Pfam" id="PF03485">
    <property type="entry name" value="Arg_tRNA_synt_N"/>
    <property type="match status" value="1"/>
</dbReference>
<organism evidence="15 16">
    <name type="scientific">Bombilactobacillus mellifer</name>
    <dbReference type="NCBI Taxonomy" id="1218492"/>
    <lineage>
        <taxon>Bacteria</taxon>
        <taxon>Bacillati</taxon>
        <taxon>Bacillota</taxon>
        <taxon>Bacilli</taxon>
        <taxon>Lactobacillales</taxon>
        <taxon>Lactobacillaceae</taxon>
        <taxon>Bombilactobacillus</taxon>
    </lineage>
</organism>
<dbReference type="HOGENOM" id="CLU_006406_6_1_9"/>
<dbReference type="InterPro" id="IPR005148">
    <property type="entry name" value="Arg-tRNA-synth_N"/>
</dbReference>
<accession>A0A0F4LUL3</accession>
<dbReference type="Pfam" id="PF00750">
    <property type="entry name" value="tRNA-synt_1d"/>
    <property type="match status" value="1"/>
</dbReference>
<dbReference type="InterPro" id="IPR008909">
    <property type="entry name" value="DALR_anticod-bd"/>
</dbReference>
<evidence type="ECO:0000256" key="2">
    <source>
        <dbReference type="ARBA" id="ARBA00005594"/>
    </source>
</evidence>
<dbReference type="NCBIfam" id="TIGR00456">
    <property type="entry name" value="argS"/>
    <property type="match status" value="1"/>
</dbReference>
<keyword evidence="7 11" id="KW-0067">ATP-binding</keyword>
<dbReference type="PRINTS" id="PR01038">
    <property type="entry name" value="TRNASYNTHARG"/>
</dbReference>
<comment type="similarity">
    <text evidence="2 11 12">Belongs to the class-I aminoacyl-tRNA synthetase family.</text>
</comment>
<evidence type="ECO:0000256" key="1">
    <source>
        <dbReference type="ARBA" id="ARBA00004496"/>
    </source>
</evidence>
<dbReference type="PANTHER" id="PTHR11956:SF5">
    <property type="entry name" value="ARGININE--TRNA LIGASE, CYTOPLASMIC"/>
    <property type="match status" value="1"/>
</dbReference>
<dbReference type="InterPro" id="IPR035684">
    <property type="entry name" value="ArgRS_core"/>
</dbReference>
<comment type="subcellular location">
    <subcellularLocation>
        <location evidence="1 11">Cytoplasm</location>
    </subcellularLocation>
</comment>
<dbReference type="CDD" id="cd00671">
    <property type="entry name" value="ArgRS_core"/>
    <property type="match status" value="1"/>
</dbReference>
<dbReference type="InterPro" id="IPR001278">
    <property type="entry name" value="Arg-tRNA-ligase"/>
</dbReference>